<dbReference type="SUPFAM" id="SSF52172">
    <property type="entry name" value="CheY-like"/>
    <property type="match status" value="1"/>
</dbReference>
<dbReference type="SUPFAM" id="SSF47226">
    <property type="entry name" value="Histidine-containing phosphotransfer domain, HPT domain"/>
    <property type="match status" value="1"/>
</dbReference>
<comment type="caution">
    <text evidence="5">The sequence shown here is derived from an EMBL/GenBank/DDBJ whole genome shotgun (WGS) entry which is preliminary data.</text>
</comment>
<evidence type="ECO:0000259" key="3">
    <source>
        <dbReference type="PROSITE" id="PS50110"/>
    </source>
</evidence>
<dbReference type="InterPro" id="IPR011006">
    <property type="entry name" value="CheY-like_superfamily"/>
</dbReference>
<dbReference type="PROSITE" id="PS50894">
    <property type="entry name" value="HPT"/>
    <property type="match status" value="1"/>
</dbReference>
<evidence type="ECO:0000256" key="1">
    <source>
        <dbReference type="PROSITE-ProRule" id="PRU00110"/>
    </source>
</evidence>
<comment type="caution">
    <text evidence="2">Lacks conserved residue(s) required for the propagation of feature annotation.</text>
</comment>
<dbReference type="InterPro" id="IPR036641">
    <property type="entry name" value="HPT_dom_sf"/>
</dbReference>
<name>A0ABP8NFC6_9BACT</name>
<dbReference type="EMBL" id="BAABGA010000068">
    <property type="protein sequence ID" value="GAA4464360.1"/>
    <property type="molecule type" value="Genomic_DNA"/>
</dbReference>
<evidence type="ECO:0000256" key="2">
    <source>
        <dbReference type="PROSITE-ProRule" id="PRU00169"/>
    </source>
</evidence>
<feature type="domain" description="HPt" evidence="4">
    <location>
        <begin position="154"/>
        <end position="247"/>
    </location>
</feature>
<feature type="domain" description="Response regulatory" evidence="3">
    <location>
        <begin position="1"/>
        <end position="121"/>
    </location>
</feature>
<reference evidence="6" key="1">
    <citation type="journal article" date="2019" name="Int. J. Syst. Evol. Microbiol.">
        <title>The Global Catalogue of Microorganisms (GCM) 10K type strain sequencing project: providing services to taxonomists for standard genome sequencing and annotation.</title>
        <authorList>
            <consortium name="The Broad Institute Genomics Platform"/>
            <consortium name="The Broad Institute Genome Sequencing Center for Infectious Disease"/>
            <person name="Wu L."/>
            <person name="Ma J."/>
        </authorList>
    </citation>
    <scope>NUCLEOTIDE SEQUENCE [LARGE SCALE GENOMIC DNA]</scope>
    <source>
        <strain evidence="6">JCM 17759</strain>
    </source>
</reference>
<feature type="modified residue" description="Phosphohistidine" evidence="1">
    <location>
        <position position="193"/>
    </location>
</feature>
<dbReference type="Gene3D" id="1.20.120.160">
    <property type="entry name" value="HPT domain"/>
    <property type="match status" value="1"/>
</dbReference>
<evidence type="ECO:0000313" key="6">
    <source>
        <dbReference type="Proteomes" id="UP001500840"/>
    </source>
</evidence>
<organism evidence="5 6">
    <name type="scientific">Novipirellula rosea</name>
    <dbReference type="NCBI Taxonomy" id="1031540"/>
    <lineage>
        <taxon>Bacteria</taxon>
        <taxon>Pseudomonadati</taxon>
        <taxon>Planctomycetota</taxon>
        <taxon>Planctomycetia</taxon>
        <taxon>Pirellulales</taxon>
        <taxon>Pirellulaceae</taxon>
        <taxon>Novipirellula</taxon>
    </lineage>
</organism>
<proteinExistence type="predicted"/>
<dbReference type="PROSITE" id="PS50110">
    <property type="entry name" value="RESPONSE_REGULATORY"/>
    <property type="match status" value="1"/>
</dbReference>
<gene>
    <name evidence="5" type="ORF">GCM10023156_50770</name>
</gene>
<accession>A0ABP8NFC6</accession>
<sequence length="254" mass="27743">MLVVGDNPVDTQSLCDRLSQWSLSTFPCTSATAMVEQLRAVKQPRPSYDLILLSAGVLAKKGGQWLQQIENDPAIAAVPVILVAVPDGICDARDASSDWIRHRFQNPVSMTELRVAIESILNQAKASESVSPDKPDTESVEFDRDAMLQNTGGDRMFVRKLIEMFQVESRRQLDAVGDAVHARDGAMIKAAAHVLKGSVALFGASGCVAEVLKLEKMGEQNELRHVETQFEAICRLTAGLSNALDVYLAEEHPE</sequence>
<protein>
    <submittedName>
        <fullName evidence="5">Uncharacterized protein</fullName>
    </submittedName>
</protein>
<evidence type="ECO:0000259" key="4">
    <source>
        <dbReference type="PROSITE" id="PS50894"/>
    </source>
</evidence>
<dbReference type="Pfam" id="PF01627">
    <property type="entry name" value="Hpt"/>
    <property type="match status" value="1"/>
</dbReference>
<evidence type="ECO:0000313" key="5">
    <source>
        <dbReference type="EMBL" id="GAA4464360.1"/>
    </source>
</evidence>
<keyword evidence="6" id="KW-1185">Reference proteome</keyword>
<dbReference type="Gene3D" id="3.40.50.2300">
    <property type="match status" value="1"/>
</dbReference>
<dbReference type="InterPro" id="IPR001789">
    <property type="entry name" value="Sig_transdc_resp-reg_receiver"/>
</dbReference>
<keyword evidence="1" id="KW-0597">Phosphoprotein</keyword>
<dbReference type="InterPro" id="IPR008207">
    <property type="entry name" value="Sig_transdc_His_kin_Hpt_dom"/>
</dbReference>
<dbReference type="Proteomes" id="UP001500840">
    <property type="component" value="Unassembled WGS sequence"/>
</dbReference>